<reference evidence="1" key="2">
    <citation type="submission" date="2023-06" db="EMBL/GenBank/DDBJ databases">
        <authorList>
            <person name="Ma L."/>
            <person name="Liu K.-W."/>
            <person name="Li Z."/>
            <person name="Hsiao Y.-Y."/>
            <person name="Qi Y."/>
            <person name="Fu T."/>
            <person name="Tang G."/>
            <person name="Zhang D."/>
            <person name="Sun W.-H."/>
            <person name="Liu D.-K."/>
            <person name="Li Y."/>
            <person name="Chen G.-Z."/>
            <person name="Liu X.-D."/>
            <person name="Liao X.-Y."/>
            <person name="Jiang Y.-T."/>
            <person name="Yu X."/>
            <person name="Hao Y."/>
            <person name="Huang J."/>
            <person name="Zhao X.-W."/>
            <person name="Ke S."/>
            <person name="Chen Y.-Y."/>
            <person name="Wu W.-L."/>
            <person name="Hsu J.-L."/>
            <person name="Lin Y.-F."/>
            <person name="Huang M.-D."/>
            <person name="Li C.-Y."/>
            <person name="Huang L."/>
            <person name="Wang Z.-W."/>
            <person name="Zhao X."/>
            <person name="Zhong W.-Y."/>
            <person name="Peng D.-H."/>
            <person name="Ahmad S."/>
            <person name="Lan S."/>
            <person name="Zhang J.-S."/>
            <person name="Tsai W.-C."/>
            <person name="Van De Peer Y."/>
            <person name="Liu Z.-J."/>
        </authorList>
    </citation>
    <scope>NUCLEOTIDE SEQUENCE</scope>
    <source>
        <strain evidence="1">CP</strain>
        <tissue evidence="1">Leaves</tissue>
    </source>
</reference>
<protein>
    <submittedName>
        <fullName evidence="1">Uncharacterized protein</fullName>
    </submittedName>
</protein>
<name>A0AAV9FGT5_ACOCL</name>
<keyword evidence="2" id="KW-1185">Reference proteome</keyword>
<evidence type="ECO:0000313" key="2">
    <source>
        <dbReference type="Proteomes" id="UP001180020"/>
    </source>
</evidence>
<gene>
    <name evidence="1" type="ORF">QJS10_CPA02g00961</name>
</gene>
<dbReference type="EMBL" id="JAUJYO010000002">
    <property type="protein sequence ID" value="KAK1323827.1"/>
    <property type="molecule type" value="Genomic_DNA"/>
</dbReference>
<reference evidence="1" key="1">
    <citation type="journal article" date="2023" name="Nat. Commun.">
        <title>Diploid and tetraploid genomes of Acorus and the evolution of monocots.</title>
        <authorList>
            <person name="Ma L."/>
            <person name="Liu K.W."/>
            <person name="Li Z."/>
            <person name="Hsiao Y.Y."/>
            <person name="Qi Y."/>
            <person name="Fu T."/>
            <person name="Tang G.D."/>
            <person name="Zhang D."/>
            <person name="Sun W.H."/>
            <person name="Liu D.K."/>
            <person name="Li Y."/>
            <person name="Chen G.Z."/>
            <person name="Liu X.D."/>
            <person name="Liao X.Y."/>
            <person name="Jiang Y.T."/>
            <person name="Yu X."/>
            <person name="Hao Y."/>
            <person name="Huang J."/>
            <person name="Zhao X.W."/>
            <person name="Ke S."/>
            <person name="Chen Y.Y."/>
            <person name="Wu W.L."/>
            <person name="Hsu J.L."/>
            <person name="Lin Y.F."/>
            <person name="Huang M.D."/>
            <person name="Li C.Y."/>
            <person name="Huang L."/>
            <person name="Wang Z.W."/>
            <person name="Zhao X."/>
            <person name="Zhong W.Y."/>
            <person name="Peng D.H."/>
            <person name="Ahmad S."/>
            <person name="Lan S."/>
            <person name="Zhang J.S."/>
            <person name="Tsai W.C."/>
            <person name="Van de Peer Y."/>
            <person name="Liu Z.J."/>
        </authorList>
    </citation>
    <scope>NUCLEOTIDE SEQUENCE</scope>
    <source>
        <strain evidence="1">CP</strain>
    </source>
</reference>
<organism evidence="1 2">
    <name type="scientific">Acorus calamus</name>
    <name type="common">Sweet flag</name>
    <dbReference type="NCBI Taxonomy" id="4465"/>
    <lineage>
        <taxon>Eukaryota</taxon>
        <taxon>Viridiplantae</taxon>
        <taxon>Streptophyta</taxon>
        <taxon>Embryophyta</taxon>
        <taxon>Tracheophyta</taxon>
        <taxon>Spermatophyta</taxon>
        <taxon>Magnoliopsida</taxon>
        <taxon>Liliopsida</taxon>
        <taxon>Acoraceae</taxon>
        <taxon>Acorus</taxon>
    </lineage>
</organism>
<dbReference type="AlphaFoldDB" id="A0AAV9FGT5"/>
<evidence type="ECO:0000313" key="1">
    <source>
        <dbReference type="EMBL" id="KAK1323827.1"/>
    </source>
</evidence>
<dbReference type="Proteomes" id="UP001180020">
    <property type="component" value="Unassembled WGS sequence"/>
</dbReference>
<comment type="caution">
    <text evidence="1">The sequence shown here is derived from an EMBL/GenBank/DDBJ whole genome shotgun (WGS) entry which is preliminary data.</text>
</comment>
<proteinExistence type="predicted"/>
<sequence>MVIKEKKKMSMTKKGLGLGLDIVALGIAWEELWVQLGLIGSGCTSIRTQPEIGETYPDAQEGDGSYGLTRRSYVPPLILDVDDTFIIGWKTHPLKISGMWKSADSSWQLPSVFRSFSLAGDSDCPSDGELRLEDIAKALAFRERSWAFILTAIMSRGTEGSWLPSDEEE</sequence>
<accession>A0AAV9FGT5</accession>